<accession>A0A9D7XD30</accession>
<feature type="domain" description="NAD-dependent epimerase/dehydratase" evidence="1">
    <location>
        <begin position="4"/>
        <end position="211"/>
    </location>
</feature>
<comment type="caution">
    <text evidence="2">The sequence shown here is derived from an EMBL/GenBank/DDBJ whole genome shotgun (WGS) entry which is preliminary data.</text>
</comment>
<name>A0A9D7XD30_9BACT</name>
<dbReference type="PANTHER" id="PTHR43245">
    <property type="entry name" value="BIFUNCTIONAL POLYMYXIN RESISTANCE PROTEIN ARNA"/>
    <property type="match status" value="1"/>
</dbReference>
<proteinExistence type="predicted"/>
<evidence type="ECO:0000259" key="1">
    <source>
        <dbReference type="Pfam" id="PF01370"/>
    </source>
</evidence>
<reference evidence="2 3" key="1">
    <citation type="submission" date="2020-10" db="EMBL/GenBank/DDBJ databases">
        <title>Connecting structure to function with the recovery of over 1000 high-quality activated sludge metagenome-assembled genomes encoding full-length rRNA genes using long-read sequencing.</title>
        <authorList>
            <person name="Singleton C.M."/>
            <person name="Petriglieri F."/>
            <person name="Kristensen J.M."/>
            <person name="Kirkegaard R.H."/>
            <person name="Michaelsen T.Y."/>
            <person name="Andersen M.H."/>
            <person name="Karst S.M."/>
            <person name="Dueholm M.S."/>
            <person name="Nielsen P.H."/>
            <person name="Albertsen M."/>
        </authorList>
    </citation>
    <scope>NUCLEOTIDE SEQUENCE [LARGE SCALE GENOMIC DNA]</scope>
    <source>
        <strain evidence="2">Ribe_18-Q3-R11-54_BAT3C.373</strain>
    </source>
</reference>
<dbReference type="Gene3D" id="3.40.50.720">
    <property type="entry name" value="NAD(P)-binding Rossmann-like Domain"/>
    <property type="match status" value="1"/>
</dbReference>
<dbReference type="InterPro" id="IPR001509">
    <property type="entry name" value="Epimerase_deHydtase"/>
</dbReference>
<gene>
    <name evidence="2" type="ORF">IPO85_08085</name>
</gene>
<dbReference type="InterPro" id="IPR036291">
    <property type="entry name" value="NAD(P)-bd_dom_sf"/>
</dbReference>
<dbReference type="AlphaFoldDB" id="A0A9D7XD30"/>
<evidence type="ECO:0000313" key="2">
    <source>
        <dbReference type="EMBL" id="MBK9717459.1"/>
    </source>
</evidence>
<dbReference type="SUPFAM" id="SSF51735">
    <property type="entry name" value="NAD(P)-binding Rossmann-fold domains"/>
    <property type="match status" value="1"/>
</dbReference>
<dbReference type="Pfam" id="PF01370">
    <property type="entry name" value="Epimerase"/>
    <property type="match status" value="1"/>
</dbReference>
<evidence type="ECO:0000313" key="3">
    <source>
        <dbReference type="Proteomes" id="UP000808349"/>
    </source>
</evidence>
<sequence length="313" mass="35692">MQTILGSGGAIGIPLAKELKKYTNKIRLVSRNPKKVNETDELYPIDLNDQSQIEKAISGSEVVYVVIGFEYKLSVWQKTWPTFMESVINACKLHHVKLVFFDNVYMYDKSAIPHMTETSSILAPSKKGAVRQQLHDMIMNEVENNNLTALIARSADFYGPDNKNSALNLMVIDNFMNGKKAQAFGNVNKIHTYTFTPDAAKATALLGNTNDAYNQVWHVPTTKEKLTNLQWIQLIANEMKVEAKIQTVPVWLIKILGWFIPIMREFPEMIYQYEQDYIFDSTKFEKRFGITATTPKEGIRLLLENLKTQNSNS</sequence>
<organism evidence="2 3">
    <name type="scientific">Candidatus Defluviibacterium haderslevense</name>
    <dbReference type="NCBI Taxonomy" id="2981993"/>
    <lineage>
        <taxon>Bacteria</taxon>
        <taxon>Pseudomonadati</taxon>
        <taxon>Bacteroidota</taxon>
        <taxon>Saprospiria</taxon>
        <taxon>Saprospirales</taxon>
        <taxon>Saprospiraceae</taxon>
        <taxon>Candidatus Defluviibacterium</taxon>
    </lineage>
</organism>
<protein>
    <submittedName>
        <fullName evidence="2">NAD-dependent epimerase/dehydratase family protein</fullName>
    </submittedName>
</protein>
<dbReference type="Proteomes" id="UP000808349">
    <property type="component" value="Unassembled WGS sequence"/>
</dbReference>
<dbReference type="EMBL" id="JADKFW010000004">
    <property type="protein sequence ID" value="MBK9717459.1"/>
    <property type="molecule type" value="Genomic_DNA"/>
</dbReference>
<dbReference type="InterPro" id="IPR050177">
    <property type="entry name" value="Lipid_A_modif_metabolic_enz"/>
</dbReference>
<dbReference type="PANTHER" id="PTHR43245:SF13">
    <property type="entry name" value="UDP-D-APIOSE_UDP-D-XYLOSE SYNTHASE 2"/>
    <property type="match status" value="1"/>
</dbReference>